<evidence type="ECO:0000313" key="1">
    <source>
        <dbReference type="EMBL" id="KRN56854.1"/>
    </source>
</evidence>
<organism evidence="1 2">
    <name type="scientific">Carnobacterium divergens DSM 20623</name>
    <dbReference type="NCBI Taxonomy" id="1449336"/>
    <lineage>
        <taxon>Bacteria</taxon>
        <taxon>Bacillati</taxon>
        <taxon>Bacillota</taxon>
        <taxon>Bacilli</taxon>
        <taxon>Lactobacillales</taxon>
        <taxon>Carnobacteriaceae</taxon>
        <taxon>Carnobacterium</taxon>
    </lineage>
</organism>
<evidence type="ECO:0000313" key="2">
    <source>
        <dbReference type="Proteomes" id="UP000051658"/>
    </source>
</evidence>
<keyword evidence="2" id="KW-1185">Reference proteome</keyword>
<comment type="caution">
    <text evidence="1">The sequence shown here is derived from an EMBL/GenBank/DDBJ whole genome shotgun (WGS) entry which is preliminary data.</text>
</comment>
<accession>A0A0R2I044</accession>
<dbReference type="AlphaFoldDB" id="A0A0R2I044"/>
<dbReference type="GeneID" id="89587795"/>
<dbReference type="Proteomes" id="UP000051658">
    <property type="component" value="Unassembled WGS sequence"/>
</dbReference>
<dbReference type="PATRIC" id="fig|1449336.4.peg.514"/>
<dbReference type="RefSeq" id="WP_034572296.1">
    <property type="nucleotide sequence ID" value="NZ_JQBS01000017.1"/>
</dbReference>
<dbReference type="EMBL" id="JQBS01000017">
    <property type="protein sequence ID" value="KRN56854.1"/>
    <property type="molecule type" value="Genomic_DNA"/>
</dbReference>
<protein>
    <submittedName>
        <fullName evidence="1">Uncharacterized protein</fullName>
    </submittedName>
</protein>
<proteinExistence type="predicted"/>
<reference evidence="1 2" key="1">
    <citation type="journal article" date="2015" name="Genome Announc.">
        <title>Expanding the biotechnology potential of lactobacilli through comparative genomics of 213 strains and associated genera.</title>
        <authorList>
            <person name="Sun Z."/>
            <person name="Harris H.M."/>
            <person name="McCann A."/>
            <person name="Guo C."/>
            <person name="Argimon S."/>
            <person name="Zhang W."/>
            <person name="Yang X."/>
            <person name="Jeffery I.B."/>
            <person name="Cooney J.C."/>
            <person name="Kagawa T.F."/>
            <person name="Liu W."/>
            <person name="Song Y."/>
            <person name="Salvetti E."/>
            <person name="Wrobel A."/>
            <person name="Rasinkangas P."/>
            <person name="Parkhill J."/>
            <person name="Rea M.C."/>
            <person name="O'Sullivan O."/>
            <person name="Ritari J."/>
            <person name="Douillard F.P."/>
            <person name="Paul Ross R."/>
            <person name="Yang R."/>
            <person name="Briner A.E."/>
            <person name="Felis G.E."/>
            <person name="de Vos W.M."/>
            <person name="Barrangou R."/>
            <person name="Klaenhammer T.R."/>
            <person name="Caufield P.W."/>
            <person name="Cui Y."/>
            <person name="Zhang H."/>
            <person name="O'Toole P.W."/>
        </authorList>
    </citation>
    <scope>NUCLEOTIDE SEQUENCE [LARGE SCALE GENOMIC DNA]</scope>
    <source>
        <strain evidence="1 2">DSM 20623</strain>
    </source>
</reference>
<name>A0A0R2I044_CARDV</name>
<sequence length="119" mass="14395">MSLKIQATCRALQKQLAAKETESRRLRTTHLILEHAFLDAQYFSKKEQYLWEKVLHLCKGTSSEISVYQELEKLEKERHYFQQQLLIGEEELKQIRLNVRFEQQQLEQTYIQLRNENQI</sequence>
<gene>
    <name evidence="1" type="ORF">IV74_GL000501</name>
</gene>